<feature type="region of interest" description="Disordered" evidence="4">
    <location>
        <begin position="1312"/>
        <end position="1357"/>
    </location>
</feature>
<reference evidence="8" key="1">
    <citation type="submission" date="2025-08" db="UniProtKB">
        <authorList>
            <consortium name="RefSeq"/>
        </authorList>
    </citation>
    <scope>IDENTIFICATION</scope>
    <source>
        <tissue evidence="8">Cell line</tissue>
    </source>
</reference>
<dbReference type="InterPro" id="IPR002919">
    <property type="entry name" value="TIL_dom"/>
</dbReference>
<dbReference type="PANTHER" id="PTHR47246:SF1">
    <property type="entry name" value="MUCIN-19"/>
    <property type="match status" value="1"/>
</dbReference>
<evidence type="ECO:0000256" key="4">
    <source>
        <dbReference type="SAM" id="MobiDB-lite"/>
    </source>
</evidence>
<dbReference type="CDD" id="cd19941">
    <property type="entry name" value="TIL"/>
    <property type="match status" value="3"/>
</dbReference>
<sequence length="1395" mass="152982">MKLIFLYLVVSLCVFCKDGEALLYKKKSGGKIAERTSGTTRSSDNNASGPLSTPAEGSNIPEAIPKYSKISPIIGEASTWGKGAYKAFNGRIFSFESSCAYTFCHHCVESGGDFNIEIKRNSNSDFEKIAVKIDNNEVSIFGDNIVVNEKSVQIPYDNKLIHIKKYGEHYVLKSRRGILSLMWDKNKLSLALHKQYPTCGLCGNFNSTPGDNINEHIAHSKIPGDCPKAVSKNYEVCEDGVQHCDKIIGTYFEKCRKVAAFSTYYRMICVDDYCRNRDKNATCDTYSELSRLCTSDGPGTYESWRDDLDVTCGKPTCPEKHIYKECGPSNPATCSDVAPFQDSECVNGCICPEGYLLDDIGGKGRCVLKAECPCDLHGKIYQSGEVRGGPCGSQCTCQDAKWSCTEALCPGRCKVEGNSITTFDGVKYHHPGNCHYLAIYDKDWSVSVELRPCASGQSGTCLNSVTLHLNSSVSVDKYVFGRNGTITSNKMKHKSQRYDYSDGVYVFKPSSSYLQVETNFGVKMQIQIAPAMQLYVSLPPNDFTETVGLCGSFNNRVEDDLMSSQNILEKTPQTFADSWEMMPCPKGNPSSCISIEKEIFAENHCGIFLDSPGPFASCHPIVNVKPYYEECKKYTCTCKNSKDCLCTIFGNYVKACAEKEVYMVGWRTGLCDSSCPRNLVFKYNIKACNKTCRSLSERYRSCDIEGVPFDGCTCPDGMYQNNEGNCVPKSQCDCYVSGEVMKPGKLININNNKCICRDGIFLCQTPINSAQQNCSGGAEYVDCRNPRAQGRVDGKCGTWSMPGFDENLPCKAGCYCPVGMVRNSKGNCVFPEDCPCSFGGSEYDQGSVTLVGCNKCTCIKGSWSCTQNECQTVCHIYGEGHVRSFDGKSYSFDGLCQYSFVEDYCGRENGTFRILTESIPCCEDGLTCSRKIIVSFQDQNVVLHDGKVTASKIAESKECGFNGNTYSVHTVGLYLILKFSNGITIIWDKNTRVSAILDPRWHGKVCGLCGNNNGDLKDDFITRHSTEAIGALEFGNSWKTSQKCSDTLQQNFPCDSNPYCKTWAVQKCEIIRDSIFKECHHKVDPEAYLEACIEEACACDTQGKYLGFCTAVAMYAEACSAVGVCVTWRKPDLCPVFCDYYNEPGECSWRYEPCGTVTTKTCRDQVIGQKFSAVLEGCYAKCPDHAPYLDENLMKCVTLSECSCFYNDIIPAGGVIQDNCGRTCYCIAGELECSETASANSTFTVSTTTVTSILSTESVITSVTSSSGTAASIPMLMTSSSETIGTTLGLWSEPFSTGVAGSPFPMTLEVRNEGRSTEGPSFTSTGQIAGTPEGSKGLTAAPGSESTRGDSSAPGTTLGGRAVFSNHLWILCIWCSEEERTICDFFAPELCLSRV</sequence>
<dbReference type="Pfam" id="PF08742">
    <property type="entry name" value="C8"/>
    <property type="match status" value="3"/>
</dbReference>
<feature type="domain" description="VWFD" evidence="6">
    <location>
        <begin position="75"/>
        <end position="245"/>
    </location>
</feature>
<keyword evidence="7" id="KW-1185">Reference proteome</keyword>
<organism evidence="7 8">
    <name type="scientific">Vulpes vulpes</name>
    <name type="common">Red fox</name>
    <dbReference type="NCBI Taxonomy" id="9627"/>
    <lineage>
        <taxon>Eukaryota</taxon>
        <taxon>Metazoa</taxon>
        <taxon>Chordata</taxon>
        <taxon>Craniata</taxon>
        <taxon>Vertebrata</taxon>
        <taxon>Euteleostomi</taxon>
        <taxon>Mammalia</taxon>
        <taxon>Eutheria</taxon>
        <taxon>Laurasiatheria</taxon>
        <taxon>Carnivora</taxon>
        <taxon>Caniformia</taxon>
        <taxon>Canidae</taxon>
        <taxon>Vulpes</taxon>
    </lineage>
</organism>
<dbReference type="Pfam" id="PF00094">
    <property type="entry name" value="VWD"/>
    <property type="match status" value="3"/>
</dbReference>
<evidence type="ECO:0000259" key="6">
    <source>
        <dbReference type="PROSITE" id="PS51233"/>
    </source>
</evidence>
<dbReference type="InterPro" id="IPR001846">
    <property type="entry name" value="VWF_type-D"/>
</dbReference>
<dbReference type="Pfam" id="PF25962">
    <property type="entry name" value="TIL_OTOGL_Mucin"/>
    <property type="match status" value="1"/>
</dbReference>
<accession>A0ABM5BAC0</accession>
<evidence type="ECO:0000313" key="8">
    <source>
        <dbReference type="RefSeq" id="XP_072623991.1"/>
    </source>
</evidence>
<dbReference type="InterPro" id="IPR036084">
    <property type="entry name" value="Ser_inhib-like_sf"/>
</dbReference>
<keyword evidence="5" id="KW-0732">Signal</keyword>
<evidence type="ECO:0000313" key="7">
    <source>
        <dbReference type="Proteomes" id="UP001652641"/>
    </source>
</evidence>
<feature type="compositionally biased region" description="Polar residues" evidence="4">
    <location>
        <begin position="1344"/>
        <end position="1355"/>
    </location>
</feature>
<feature type="region of interest" description="Disordered" evidence="4">
    <location>
        <begin position="33"/>
        <end position="60"/>
    </location>
</feature>
<feature type="domain" description="VWFD" evidence="6">
    <location>
        <begin position="872"/>
        <end position="1045"/>
    </location>
</feature>
<gene>
    <name evidence="8" type="primary">LOC112921200</name>
</gene>
<name>A0ABM5BAC0_VULVU</name>
<proteinExistence type="predicted"/>
<dbReference type="InterPro" id="IPR058753">
    <property type="entry name" value="TIL_OTOGL_Mucin"/>
</dbReference>
<feature type="chain" id="PRO_5046217857" evidence="5">
    <location>
        <begin position="22"/>
        <end position="1395"/>
    </location>
</feature>
<dbReference type="Pfam" id="PF01826">
    <property type="entry name" value="TIL"/>
    <property type="match status" value="2"/>
</dbReference>
<evidence type="ECO:0000256" key="3">
    <source>
        <dbReference type="ARBA" id="ARBA00023157"/>
    </source>
</evidence>
<dbReference type="InterPro" id="IPR014853">
    <property type="entry name" value="VWF/SSPO/ZAN-like_Cys-rich_dom"/>
</dbReference>
<feature type="compositionally biased region" description="Polar residues" evidence="4">
    <location>
        <begin position="36"/>
        <end position="51"/>
    </location>
</feature>
<keyword evidence="3" id="KW-1015">Disulfide bond</keyword>
<dbReference type="PANTHER" id="PTHR47246">
    <property type="entry name" value="MUCIN-19"/>
    <property type="match status" value="1"/>
</dbReference>
<protein>
    <submittedName>
        <fullName evidence="8">Mucin-19</fullName>
    </submittedName>
</protein>
<dbReference type="SMART" id="SM00216">
    <property type="entry name" value="VWD"/>
    <property type="match status" value="3"/>
</dbReference>
<evidence type="ECO:0000256" key="1">
    <source>
        <dbReference type="ARBA" id="ARBA00004613"/>
    </source>
</evidence>
<dbReference type="PROSITE" id="PS51233">
    <property type="entry name" value="VWFD"/>
    <property type="match status" value="3"/>
</dbReference>
<comment type="subcellular location">
    <subcellularLocation>
        <location evidence="1">Secreted</location>
    </subcellularLocation>
</comment>
<evidence type="ECO:0000256" key="5">
    <source>
        <dbReference type="SAM" id="SignalP"/>
    </source>
</evidence>
<dbReference type="Proteomes" id="UP001652641">
    <property type="component" value="Chromosome 8"/>
</dbReference>
<feature type="compositionally biased region" description="Polar residues" evidence="4">
    <location>
        <begin position="1318"/>
        <end position="1328"/>
    </location>
</feature>
<dbReference type="Gene3D" id="2.10.25.10">
    <property type="entry name" value="Laminin"/>
    <property type="match status" value="3"/>
</dbReference>
<dbReference type="GeneID" id="112921200"/>
<dbReference type="SMART" id="SM00832">
    <property type="entry name" value="C8"/>
    <property type="match status" value="2"/>
</dbReference>
<keyword evidence="2" id="KW-0964">Secreted</keyword>
<evidence type="ECO:0000256" key="2">
    <source>
        <dbReference type="ARBA" id="ARBA00022525"/>
    </source>
</evidence>
<feature type="domain" description="VWFD" evidence="6">
    <location>
        <begin position="411"/>
        <end position="593"/>
    </location>
</feature>
<dbReference type="RefSeq" id="XP_072623991.1">
    <property type="nucleotide sequence ID" value="XM_072767890.1"/>
</dbReference>
<feature type="signal peptide" evidence="5">
    <location>
        <begin position="1"/>
        <end position="21"/>
    </location>
</feature>
<dbReference type="SUPFAM" id="SSF57567">
    <property type="entry name" value="Serine protease inhibitors"/>
    <property type="match status" value="3"/>
</dbReference>